<dbReference type="InterPro" id="IPR006171">
    <property type="entry name" value="TOPRIM_dom"/>
</dbReference>
<dbReference type="InterPro" id="IPR036977">
    <property type="entry name" value="DNA_primase_Znf_CHC2"/>
</dbReference>
<sequence>MKRTYEDFARSYFQVVSQGGSELNCKCPWHSDNAPSLRVNIDSGLFICLGCGKKGHLKRLAEGEGATIGAQEVNVLDYVLNAVSRPERSERVLSEAFLTPLMMTTDYWTNIRRLTSATVLRFQLGQDLVKSTATIPFRGEGGELLGIIERQLGGGKGPKYHYPMGFKKNLHLFGSWMLDSSTDSVCIVEGPVDALAMWDAGIPTVAISGSSISAQQVNVLRKLNVHHAVLFTDNDEAGSHAIEQMVESLAGTGILWSLARYGKGWPTDPAALNMKQRRMAYRHALSQLNVTTD</sequence>
<keyword evidence="3" id="KW-0808">Transferase</keyword>
<keyword evidence="1" id="KW-0240">DNA-directed RNA polymerase</keyword>
<keyword evidence="2" id="KW-0639">Primosome</keyword>
<dbReference type="PANTHER" id="PTHR30313:SF2">
    <property type="entry name" value="DNA PRIMASE"/>
    <property type="match status" value="1"/>
</dbReference>
<keyword evidence="4" id="KW-0548">Nucleotidyltransferase</keyword>
<accession>A0A6J5RHW3</accession>
<evidence type="ECO:0000256" key="8">
    <source>
        <dbReference type="ARBA" id="ARBA00022833"/>
    </source>
</evidence>
<evidence type="ECO:0000313" key="11">
    <source>
        <dbReference type="EMBL" id="CAB4193141.1"/>
    </source>
</evidence>
<keyword evidence="7" id="KW-0863">Zinc-finger</keyword>
<reference evidence="11" key="1">
    <citation type="submission" date="2020-05" db="EMBL/GenBank/DDBJ databases">
        <authorList>
            <person name="Chiriac C."/>
            <person name="Salcher M."/>
            <person name="Ghai R."/>
            <person name="Kavagutti S V."/>
        </authorList>
    </citation>
    <scope>NUCLEOTIDE SEQUENCE</scope>
</reference>
<dbReference type="CDD" id="cd03364">
    <property type="entry name" value="TOPRIM_DnaG_primases"/>
    <property type="match status" value="1"/>
</dbReference>
<dbReference type="SMART" id="SM00493">
    <property type="entry name" value="TOPRIM"/>
    <property type="match status" value="1"/>
</dbReference>
<evidence type="ECO:0000259" key="10">
    <source>
        <dbReference type="PROSITE" id="PS50880"/>
    </source>
</evidence>
<dbReference type="EMBL" id="LR797193">
    <property type="protein sequence ID" value="CAB4193141.1"/>
    <property type="molecule type" value="Genomic_DNA"/>
</dbReference>
<dbReference type="GO" id="GO:0006269">
    <property type="term" value="P:DNA replication, synthesis of primer"/>
    <property type="evidence" value="ECO:0007669"/>
    <property type="project" value="UniProtKB-KW"/>
</dbReference>
<evidence type="ECO:0000256" key="1">
    <source>
        <dbReference type="ARBA" id="ARBA00022478"/>
    </source>
</evidence>
<dbReference type="SUPFAM" id="SSF57783">
    <property type="entry name" value="Zinc beta-ribbon"/>
    <property type="match status" value="1"/>
</dbReference>
<keyword evidence="5" id="KW-0235">DNA replication</keyword>
<evidence type="ECO:0000256" key="7">
    <source>
        <dbReference type="ARBA" id="ARBA00022771"/>
    </source>
</evidence>
<evidence type="ECO:0000256" key="6">
    <source>
        <dbReference type="ARBA" id="ARBA00022723"/>
    </source>
</evidence>
<dbReference type="PANTHER" id="PTHR30313">
    <property type="entry name" value="DNA PRIMASE"/>
    <property type="match status" value="1"/>
</dbReference>
<gene>
    <name evidence="11" type="ORF">UFOVP1246_47</name>
</gene>
<dbReference type="GO" id="GO:0008270">
    <property type="term" value="F:zinc ion binding"/>
    <property type="evidence" value="ECO:0007669"/>
    <property type="project" value="UniProtKB-KW"/>
</dbReference>
<keyword evidence="8" id="KW-0862">Zinc</keyword>
<dbReference type="Pfam" id="PF13155">
    <property type="entry name" value="Toprim_2"/>
    <property type="match status" value="1"/>
</dbReference>
<evidence type="ECO:0000256" key="5">
    <source>
        <dbReference type="ARBA" id="ARBA00022705"/>
    </source>
</evidence>
<feature type="domain" description="Toprim" evidence="10">
    <location>
        <begin position="183"/>
        <end position="264"/>
    </location>
</feature>
<organism evidence="11">
    <name type="scientific">uncultured Caudovirales phage</name>
    <dbReference type="NCBI Taxonomy" id="2100421"/>
    <lineage>
        <taxon>Viruses</taxon>
        <taxon>Duplodnaviria</taxon>
        <taxon>Heunggongvirae</taxon>
        <taxon>Uroviricota</taxon>
        <taxon>Caudoviricetes</taxon>
        <taxon>Peduoviridae</taxon>
        <taxon>Maltschvirus</taxon>
        <taxon>Maltschvirus maltsch</taxon>
    </lineage>
</organism>
<dbReference type="InterPro" id="IPR050219">
    <property type="entry name" value="DnaG_primase"/>
</dbReference>
<dbReference type="InterPro" id="IPR002694">
    <property type="entry name" value="Znf_CHC2"/>
</dbReference>
<evidence type="ECO:0000256" key="3">
    <source>
        <dbReference type="ARBA" id="ARBA00022679"/>
    </source>
</evidence>
<dbReference type="GO" id="GO:0000428">
    <property type="term" value="C:DNA-directed RNA polymerase complex"/>
    <property type="evidence" value="ECO:0007669"/>
    <property type="project" value="UniProtKB-KW"/>
</dbReference>
<proteinExistence type="predicted"/>
<dbReference type="PROSITE" id="PS50880">
    <property type="entry name" value="TOPRIM"/>
    <property type="match status" value="1"/>
</dbReference>
<keyword evidence="9" id="KW-0804">Transcription</keyword>
<dbReference type="GO" id="GO:0003677">
    <property type="term" value="F:DNA binding"/>
    <property type="evidence" value="ECO:0007669"/>
    <property type="project" value="InterPro"/>
</dbReference>
<evidence type="ECO:0000256" key="2">
    <source>
        <dbReference type="ARBA" id="ARBA00022515"/>
    </source>
</evidence>
<name>A0A6J5RHW3_9CAUD</name>
<dbReference type="Gene3D" id="3.90.580.10">
    <property type="entry name" value="Zinc finger, CHC2-type domain"/>
    <property type="match status" value="1"/>
</dbReference>
<dbReference type="GO" id="GO:0003899">
    <property type="term" value="F:DNA-directed RNA polymerase activity"/>
    <property type="evidence" value="ECO:0007669"/>
    <property type="project" value="InterPro"/>
</dbReference>
<protein>
    <submittedName>
        <fullName evidence="11">Bacterial DnaG primase, TOPRIM domain</fullName>
    </submittedName>
</protein>
<keyword evidence="6" id="KW-0479">Metal-binding</keyword>
<dbReference type="Pfam" id="PF01807">
    <property type="entry name" value="Zn_ribbon_DnaG"/>
    <property type="match status" value="1"/>
</dbReference>
<dbReference type="Gene3D" id="3.40.1360.10">
    <property type="match status" value="1"/>
</dbReference>
<dbReference type="InterPro" id="IPR034151">
    <property type="entry name" value="TOPRIM_DnaG_bac"/>
</dbReference>
<dbReference type="SUPFAM" id="SSF56731">
    <property type="entry name" value="DNA primase core"/>
    <property type="match status" value="1"/>
</dbReference>
<evidence type="ECO:0000256" key="9">
    <source>
        <dbReference type="ARBA" id="ARBA00023163"/>
    </source>
</evidence>
<evidence type="ECO:0000256" key="4">
    <source>
        <dbReference type="ARBA" id="ARBA00022695"/>
    </source>
</evidence>